<dbReference type="SUPFAM" id="SSF53822">
    <property type="entry name" value="Periplasmic binding protein-like I"/>
    <property type="match status" value="2"/>
</dbReference>
<comment type="caution">
    <text evidence="2">The sequence shown here is derived from an EMBL/GenBank/DDBJ whole genome shotgun (WGS) entry which is preliminary data.</text>
</comment>
<evidence type="ECO:0000313" key="2">
    <source>
        <dbReference type="EMBL" id="MEQ2562180.1"/>
    </source>
</evidence>
<dbReference type="InterPro" id="IPR007487">
    <property type="entry name" value="ABC_transpt-TYRBP-like"/>
</dbReference>
<accession>A0ABV1HIN5</accession>
<dbReference type="PANTHER" id="PTHR35271:SF1">
    <property type="entry name" value="ABC TRANSPORTER, SUBSTRATE-BINDING LIPOPROTEIN"/>
    <property type="match status" value="1"/>
</dbReference>
<sequence length="363" mass="37720">MRKSVKVMAAAMAAMMALAGCGSKTAETTAADTTAAETTAEAASEETTTEAAGVELADGEYTVGIGQFAEHGSLDNCRTGFLQGLADEGIVEGRNLTVLYENAQADGGTASQIMNNFLSKKADLICAIATPIAQSAYSAAKDAGVPVIYTAVTDPVLAELANADGTPVGEITGTSDKLPVESQLQMIRTMLPDAKTIGIMYSTSEINSVSAIEEYKEAAPEYGFEIVESGISSTADIPLAADALVEKVDCINNLTDNTVVSSLPVILDKAAKKNIPVFGSEIEQVKIGCLAAVGLDYVSLGEQTGKMAAKVLKGEKKASEMNFEVIEEAAFYGNNKVAENLGITIPAELSDNAAALFDEITTN</sequence>
<dbReference type="Pfam" id="PF04392">
    <property type="entry name" value="ABC_sub_bind"/>
    <property type="match status" value="1"/>
</dbReference>
<dbReference type="CDD" id="cd06325">
    <property type="entry name" value="PBP1_ABC_unchar_transporter"/>
    <property type="match status" value="1"/>
</dbReference>
<gene>
    <name evidence="2" type="ORF">WMO41_03170</name>
</gene>
<organism evidence="2 3">
    <name type="scientific">Ventrimonas faecis</name>
    <dbReference type="NCBI Taxonomy" id="3133170"/>
    <lineage>
        <taxon>Bacteria</taxon>
        <taxon>Bacillati</taxon>
        <taxon>Bacillota</taxon>
        <taxon>Clostridia</taxon>
        <taxon>Lachnospirales</taxon>
        <taxon>Lachnospiraceae</taxon>
        <taxon>Ventrimonas</taxon>
    </lineage>
</organism>
<keyword evidence="1" id="KW-0732">Signal</keyword>
<name>A0ABV1HIN5_9FIRM</name>
<dbReference type="PROSITE" id="PS51257">
    <property type="entry name" value="PROKAR_LIPOPROTEIN"/>
    <property type="match status" value="1"/>
</dbReference>
<dbReference type="InterPro" id="IPR028082">
    <property type="entry name" value="Peripla_BP_I"/>
</dbReference>
<reference evidence="2 3" key="1">
    <citation type="submission" date="2024-03" db="EMBL/GenBank/DDBJ databases">
        <title>Human intestinal bacterial collection.</title>
        <authorList>
            <person name="Pauvert C."/>
            <person name="Hitch T.C.A."/>
            <person name="Clavel T."/>
        </authorList>
    </citation>
    <scope>NUCLEOTIDE SEQUENCE [LARGE SCALE GENOMIC DNA]</scope>
    <source>
        <strain evidence="2 3">CLA-AP-H27</strain>
    </source>
</reference>
<dbReference type="RefSeq" id="WP_349228528.1">
    <property type="nucleotide sequence ID" value="NZ_JBBMFJ010000004.1"/>
</dbReference>
<dbReference type="Gene3D" id="3.40.50.2300">
    <property type="match status" value="2"/>
</dbReference>
<evidence type="ECO:0000256" key="1">
    <source>
        <dbReference type="SAM" id="SignalP"/>
    </source>
</evidence>
<feature type="signal peptide" evidence="1">
    <location>
        <begin position="1"/>
        <end position="19"/>
    </location>
</feature>
<dbReference type="Proteomes" id="UP001437460">
    <property type="component" value="Unassembled WGS sequence"/>
</dbReference>
<feature type="chain" id="PRO_5046789618" evidence="1">
    <location>
        <begin position="20"/>
        <end position="363"/>
    </location>
</feature>
<protein>
    <submittedName>
        <fullName evidence="2">ABC transporter substrate-binding protein</fullName>
    </submittedName>
</protein>
<proteinExistence type="predicted"/>
<evidence type="ECO:0000313" key="3">
    <source>
        <dbReference type="Proteomes" id="UP001437460"/>
    </source>
</evidence>
<dbReference type="EMBL" id="JBBMFJ010000004">
    <property type="protein sequence ID" value="MEQ2562180.1"/>
    <property type="molecule type" value="Genomic_DNA"/>
</dbReference>
<dbReference type="PANTHER" id="PTHR35271">
    <property type="entry name" value="ABC TRANSPORTER, SUBSTRATE-BINDING LIPOPROTEIN-RELATED"/>
    <property type="match status" value="1"/>
</dbReference>
<keyword evidence="3" id="KW-1185">Reference proteome</keyword>